<dbReference type="PROSITE" id="PS50268">
    <property type="entry name" value="CADHERIN_2"/>
    <property type="match status" value="1"/>
</dbReference>
<keyword evidence="4" id="KW-0472">Membrane</keyword>
<keyword evidence="2" id="KW-0677">Repeat</keyword>
<protein>
    <recommendedName>
        <fullName evidence="6">Cadherin domain-containing protein</fullName>
    </recommendedName>
</protein>
<sequence>MKATDLDNSPENRNISYLIESAWRQNFTIDTENGVIKVRGHLDREVLNDRGLITFAVMATDQGNPPLTGTTTVTVTVTDKNDNCPYYDDEDKEVTYVFEEYAKPQKFHDFMAKDDDKTQANRNCNYNFGALKDLDLKVAAVKDSQKNVLHAYLSANVPLRIQGKVKQVNYLKFHPYNSLNNCTGKLKPAIQEVRIIIQDTCTPIYRYLRLTISETLEYNECVNELMPASSRALSALSSKYFLVDGFDYETYTTLFASTVIPIIDYYQVSGYKPYENIEKNPIQSNQDIYACRKQNKQI</sequence>
<evidence type="ECO:0000313" key="7">
    <source>
        <dbReference type="EMBL" id="VDI76595.1"/>
    </source>
</evidence>
<dbReference type="Gene3D" id="2.60.40.60">
    <property type="entry name" value="Cadherins"/>
    <property type="match status" value="1"/>
</dbReference>
<feature type="domain" description="Cadherin" evidence="6">
    <location>
        <begin position="1"/>
        <end position="87"/>
    </location>
</feature>
<dbReference type="InterPro" id="IPR039808">
    <property type="entry name" value="Cadherin"/>
</dbReference>
<organism evidence="7 8">
    <name type="scientific">Mytilus galloprovincialis</name>
    <name type="common">Mediterranean mussel</name>
    <dbReference type="NCBI Taxonomy" id="29158"/>
    <lineage>
        <taxon>Eukaryota</taxon>
        <taxon>Metazoa</taxon>
        <taxon>Spiralia</taxon>
        <taxon>Lophotrochozoa</taxon>
        <taxon>Mollusca</taxon>
        <taxon>Bivalvia</taxon>
        <taxon>Autobranchia</taxon>
        <taxon>Pteriomorphia</taxon>
        <taxon>Mytilida</taxon>
        <taxon>Mytiloidea</taxon>
        <taxon>Mytilidae</taxon>
        <taxon>Mytilinae</taxon>
        <taxon>Mytilus</taxon>
    </lineage>
</organism>
<dbReference type="SMART" id="SM00112">
    <property type="entry name" value="CA"/>
    <property type="match status" value="1"/>
</dbReference>
<name>A0A8B6HAJ9_MYTGA</name>
<evidence type="ECO:0000256" key="3">
    <source>
        <dbReference type="ARBA" id="ARBA00022837"/>
    </source>
</evidence>
<dbReference type="PANTHER" id="PTHR24027:SF438">
    <property type="entry name" value="CADHERIN 23"/>
    <property type="match status" value="1"/>
</dbReference>
<comment type="subcellular location">
    <subcellularLocation>
        <location evidence="1">Membrane</location>
    </subcellularLocation>
</comment>
<dbReference type="Proteomes" id="UP000596742">
    <property type="component" value="Unassembled WGS sequence"/>
</dbReference>
<dbReference type="EMBL" id="UYJE01009779">
    <property type="protein sequence ID" value="VDI76595.1"/>
    <property type="molecule type" value="Genomic_DNA"/>
</dbReference>
<dbReference type="InterPro" id="IPR002126">
    <property type="entry name" value="Cadherin-like_dom"/>
</dbReference>
<proteinExistence type="predicted"/>
<evidence type="ECO:0000256" key="4">
    <source>
        <dbReference type="ARBA" id="ARBA00023136"/>
    </source>
</evidence>
<keyword evidence="8" id="KW-1185">Reference proteome</keyword>
<comment type="caution">
    <text evidence="7">The sequence shown here is derived from an EMBL/GenBank/DDBJ whole genome shotgun (WGS) entry which is preliminary data.</text>
</comment>
<evidence type="ECO:0000256" key="2">
    <source>
        <dbReference type="ARBA" id="ARBA00022737"/>
    </source>
</evidence>
<dbReference type="PROSITE" id="PS00232">
    <property type="entry name" value="CADHERIN_1"/>
    <property type="match status" value="1"/>
</dbReference>
<dbReference type="Pfam" id="PF00028">
    <property type="entry name" value="Cadherin"/>
    <property type="match status" value="1"/>
</dbReference>
<accession>A0A8B6HAJ9</accession>
<dbReference type="PANTHER" id="PTHR24027">
    <property type="entry name" value="CADHERIN-23"/>
    <property type="match status" value="1"/>
</dbReference>
<dbReference type="SUPFAM" id="SSF49313">
    <property type="entry name" value="Cadherin-like"/>
    <property type="match status" value="1"/>
</dbReference>
<keyword evidence="3 5" id="KW-0106">Calcium</keyword>
<evidence type="ECO:0000256" key="1">
    <source>
        <dbReference type="ARBA" id="ARBA00004370"/>
    </source>
</evidence>
<dbReference type="GO" id="GO:0016342">
    <property type="term" value="C:catenin complex"/>
    <property type="evidence" value="ECO:0007669"/>
    <property type="project" value="TreeGrafter"/>
</dbReference>
<evidence type="ECO:0000259" key="6">
    <source>
        <dbReference type="PROSITE" id="PS50268"/>
    </source>
</evidence>
<dbReference type="InterPro" id="IPR015919">
    <property type="entry name" value="Cadherin-like_sf"/>
</dbReference>
<dbReference type="AlphaFoldDB" id="A0A8B6HAJ9"/>
<dbReference type="GO" id="GO:0045296">
    <property type="term" value="F:cadherin binding"/>
    <property type="evidence" value="ECO:0007669"/>
    <property type="project" value="TreeGrafter"/>
</dbReference>
<evidence type="ECO:0000256" key="5">
    <source>
        <dbReference type="PROSITE-ProRule" id="PRU00043"/>
    </source>
</evidence>
<dbReference type="GO" id="GO:0008013">
    <property type="term" value="F:beta-catenin binding"/>
    <property type="evidence" value="ECO:0007669"/>
    <property type="project" value="TreeGrafter"/>
</dbReference>
<dbReference type="PRINTS" id="PR00205">
    <property type="entry name" value="CADHERIN"/>
</dbReference>
<dbReference type="GO" id="GO:0007156">
    <property type="term" value="P:homophilic cell adhesion via plasma membrane adhesion molecules"/>
    <property type="evidence" value="ECO:0007669"/>
    <property type="project" value="InterPro"/>
</dbReference>
<reference evidence="7" key="1">
    <citation type="submission" date="2018-11" db="EMBL/GenBank/DDBJ databases">
        <authorList>
            <person name="Alioto T."/>
            <person name="Alioto T."/>
        </authorList>
    </citation>
    <scope>NUCLEOTIDE SEQUENCE</scope>
</reference>
<dbReference type="GO" id="GO:0005509">
    <property type="term" value="F:calcium ion binding"/>
    <property type="evidence" value="ECO:0007669"/>
    <property type="project" value="UniProtKB-UniRule"/>
</dbReference>
<dbReference type="GO" id="GO:0016477">
    <property type="term" value="P:cell migration"/>
    <property type="evidence" value="ECO:0007669"/>
    <property type="project" value="TreeGrafter"/>
</dbReference>
<dbReference type="InterPro" id="IPR020894">
    <property type="entry name" value="Cadherin_CS"/>
</dbReference>
<gene>
    <name evidence="7" type="ORF">MGAL_10B003396</name>
</gene>
<evidence type="ECO:0000313" key="8">
    <source>
        <dbReference type="Proteomes" id="UP000596742"/>
    </source>
</evidence>
<dbReference type="CDD" id="cd11304">
    <property type="entry name" value="Cadherin_repeat"/>
    <property type="match status" value="1"/>
</dbReference>